<gene>
    <name evidence="1" type="ORF">DFI_18465</name>
</gene>
<proteinExistence type="predicted"/>
<keyword evidence="2" id="KW-1185">Reference proteome</keyword>
<evidence type="ECO:0000313" key="1">
    <source>
        <dbReference type="EMBL" id="ASN83185.1"/>
    </source>
</evidence>
<accession>A0A221T2R2</accession>
<sequence length="181" mass="20210">MTFHKALGLTLLTALLSGCQDRNTNDDYVILTRFDPNIASVKIEEARSSAIYAPRTVVVTPGKYCQTFVKQVGSQSVTGRIELNLLSKNRYFYATRFAYNNLVRRHSELGYYTTKGHVLILTSSAGTDRQIALTSVTPQQINVWGELPLSRDCETVLRDSALGAAERSASAEQDKPYPWEE</sequence>
<evidence type="ECO:0000313" key="2">
    <source>
        <dbReference type="Proteomes" id="UP000259030"/>
    </source>
</evidence>
<dbReference type="KEGG" id="dfc:DFI_18465"/>
<reference evidence="1 2" key="1">
    <citation type="submission" date="2017-05" db="EMBL/GenBank/DDBJ databases">
        <title>The complete genome sequence of Deinococcus ficus isolated from the rhizosphere of the Ficus religiosa L. in Taiwan.</title>
        <authorList>
            <person name="Wu K.-M."/>
            <person name="Liao T.-L."/>
            <person name="Liu Y.-M."/>
            <person name="Young C.-C."/>
            <person name="Tsai S.-F."/>
        </authorList>
    </citation>
    <scope>NUCLEOTIDE SEQUENCE [LARGE SCALE GENOMIC DNA]</scope>
    <source>
        <strain evidence="1 2">CC-FR2-10</strain>
        <plasmid evidence="2">pdfi3</plasmid>
    </source>
</reference>
<dbReference type="EMBL" id="CP021084">
    <property type="protein sequence ID" value="ASN83185.1"/>
    <property type="molecule type" value="Genomic_DNA"/>
</dbReference>
<name>A0A221T2R2_9DEIO</name>
<dbReference type="PROSITE" id="PS51257">
    <property type="entry name" value="PROKAR_LIPOPROTEIN"/>
    <property type="match status" value="1"/>
</dbReference>
<organism evidence="1 2">
    <name type="scientific">Deinococcus ficus</name>
    <dbReference type="NCBI Taxonomy" id="317577"/>
    <lineage>
        <taxon>Bacteria</taxon>
        <taxon>Thermotogati</taxon>
        <taxon>Deinococcota</taxon>
        <taxon>Deinococci</taxon>
        <taxon>Deinococcales</taxon>
        <taxon>Deinococcaceae</taxon>
        <taxon>Deinococcus</taxon>
    </lineage>
</organism>
<evidence type="ECO:0008006" key="3">
    <source>
        <dbReference type="Google" id="ProtNLM"/>
    </source>
</evidence>
<dbReference type="AlphaFoldDB" id="A0A221T2R2"/>
<dbReference type="RefSeq" id="WP_027464350.1">
    <property type="nucleotide sequence ID" value="NZ_CP021084.1"/>
</dbReference>
<geneLocation type="plasmid" evidence="2">
    <name>pdfi3</name>
</geneLocation>
<keyword evidence="1" id="KW-0614">Plasmid</keyword>
<dbReference type="Proteomes" id="UP000259030">
    <property type="component" value="Plasmid pDFI3"/>
</dbReference>
<protein>
    <recommendedName>
        <fullName evidence="3">Lipoprotein</fullName>
    </recommendedName>
</protein>